<evidence type="ECO:0000256" key="5">
    <source>
        <dbReference type="ARBA" id="ARBA00038359"/>
    </source>
</evidence>
<evidence type="ECO:0000256" key="6">
    <source>
        <dbReference type="SAM" id="Phobius"/>
    </source>
</evidence>
<dbReference type="EMBL" id="ML978165">
    <property type="protein sequence ID" value="KAF2033593.1"/>
    <property type="molecule type" value="Genomic_DNA"/>
</dbReference>
<comment type="subcellular location">
    <subcellularLocation>
        <location evidence="1">Membrane</location>
        <topology evidence="1">Multi-pass membrane protein</topology>
    </subcellularLocation>
</comment>
<organism evidence="8 9">
    <name type="scientific">Setomelanomma holmii</name>
    <dbReference type="NCBI Taxonomy" id="210430"/>
    <lineage>
        <taxon>Eukaryota</taxon>
        <taxon>Fungi</taxon>
        <taxon>Dikarya</taxon>
        <taxon>Ascomycota</taxon>
        <taxon>Pezizomycotina</taxon>
        <taxon>Dothideomycetes</taxon>
        <taxon>Pleosporomycetidae</taxon>
        <taxon>Pleosporales</taxon>
        <taxon>Pleosporineae</taxon>
        <taxon>Phaeosphaeriaceae</taxon>
        <taxon>Setomelanomma</taxon>
    </lineage>
</organism>
<dbReference type="PANTHER" id="PTHR33048:SF123">
    <property type="entry name" value="INTEGRAL MEMBRANE PROTEIN"/>
    <property type="match status" value="1"/>
</dbReference>
<dbReference type="InterPro" id="IPR052337">
    <property type="entry name" value="SAT4-like"/>
</dbReference>
<feature type="transmembrane region" description="Helical" evidence="6">
    <location>
        <begin position="45"/>
        <end position="65"/>
    </location>
</feature>
<feature type="transmembrane region" description="Helical" evidence="6">
    <location>
        <begin position="245"/>
        <end position="266"/>
    </location>
</feature>
<feature type="transmembrane region" description="Helical" evidence="6">
    <location>
        <begin position="170"/>
        <end position="193"/>
    </location>
</feature>
<reference evidence="8" key="1">
    <citation type="journal article" date="2020" name="Stud. Mycol.">
        <title>101 Dothideomycetes genomes: a test case for predicting lifestyles and emergence of pathogens.</title>
        <authorList>
            <person name="Haridas S."/>
            <person name="Albert R."/>
            <person name="Binder M."/>
            <person name="Bloem J."/>
            <person name="Labutti K."/>
            <person name="Salamov A."/>
            <person name="Andreopoulos B."/>
            <person name="Baker S."/>
            <person name="Barry K."/>
            <person name="Bills G."/>
            <person name="Bluhm B."/>
            <person name="Cannon C."/>
            <person name="Castanera R."/>
            <person name="Culley D."/>
            <person name="Daum C."/>
            <person name="Ezra D."/>
            <person name="Gonzalez J."/>
            <person name="Henrissat B."/>
            <person name="Kuo A."/>
            <person name="Liang C."/>
            <person name="Lipzen A."/>
            <person name="Lutzoni F."/>
            <person name="Magnuson J."/>
            <person name="Mondo S."/>
            <person name="Nolan M."/>
            <person name="Ohm R."/>
            <person name="Pangilinan J."/>
            <person name="Park H.-J."/>
            <person name="Ramirez L."/>
            <person name="Alfaro M."/>
            <person name="Sun H."/>
            <person name="Tritt A."/>
            <person name="Yoshinaga Y."/>
            <person name="Zwiers L.-H."/>
            <person name="Turgeon B."/>
            <person name="Goodwin S."/>
            <person name="Spatafora J."/>
            <person name="Crous P."/>
            <person name="Grigoriev I."/>
        </authorList>
    </citation>
    <scope>NUCLEOTIDE SEQUENCE</scope>
    <source>
        <strain evidence="8">CBS 110217</strain>
    </source>
</reference>
<keyword evidence="2 6" id="KW-0812">Transmembrane</keyword>
<feature type="domain" description="Rhodopsin" evidence="7">
    <location>
        <begin position="29"/>
        <end position="268"/>
    </location>
</feature>
<dbReference type="PANTHER" id="PTHR33048">
    <property type="entry name" value="PTH11-LIKE INTEGRAL MEMBRANE PROTEIN (AFU_ORTHOLOGUE AFUA_5G11245)"/>
    <property type="match status" value="1"/>
</dbReference>
<gene>
    <name evidence="8" type="ORF">EK21DRAFT_58065</name>
</gene>
<dbReference type="OrthoDB" id="5329176at2759"/>
<evidence type="ECO:0000256" key="2">
    <source>
        <dbReference type="ARBA" id="ARBA00022692"/>
    </source>
</evidence>
<dbReference type="GO" id="GO:0016020">
    <property type="term" value="C:membrane"/>
    <property type="evidence" value="ECO:0007669"/>
    <property type="project" value="UniProtKB-SubCell"/>
</dbReference>
<accession>A0A9P4HFF7</accession>
<feature type="transmembrane region" description="Helical" evidence="6">
    <location>
        <begin position="12"/>
        <end position="33"/>
    </location>
</feature>
<sequence>MSSDGQARQDLVTGVSIALTVISAIIVSLRVYTRSLIVRNLGKDDISMVIALVFTFGYLAALLVLRQNGMGYSGKYLTFNQMVTTIKVILVVEIIYYLCVNAIKISILFFYLRLAVERTFGKICKGTIYFLATFCTICIIVVLAQCMPLHKLWDFTGLVQGHCINSTAFFYTTSSTNIIIDIFILVLPIKLLLSIQRPGREKIALLGVFALGTFSCIASIVRLYSVRIYTESKDPFFDSVAINTWSMVEINIGIWCASIPALKALFSKAQRERTQHASGYQYHGTERSGISASRGRNGTPGLGSMGTIIKNEEFVLETVKMERGEGSRERIVRM</sequence>
<feature type="transmembrane region" description="Helical" evidence="6">
    <location>
        <begin position="205"/>
        <end position="225"/>
    </location>
</feature>
<dbReference type="InterPro" id="IPR049326">
    <property type="entry name" value="Rhodopsin_dom_fungi"/>
</dbReference>
<evidence type="ECO:0000313" key="8">
    <source>
        <dbReference type="EMBL" id="KAF2033593.1"/>
    </source>
</evidence>
<evidence type="ECO:0000256" key="3">
    <source>
        <dbReference type="ARBA" id="ARBA00022989"/>
    </source>
</evidence>
<comment type="similarity">
    <text evidence="5">Belongs to the SAT4 family.</text>
</comment>
<dbReference type="AlphaFoldDB" id="A0A9P4HFF7"/>
<proteinExistence type="inferred from homology"/>
<protein>
    <recommendedName>
        <fullName evidence="7">Rhodopsin domain-containing protein</fullName>
    </recommendedName>
</protein>
<evidence type="ECO:0000313" key="9">
    <source>
        <dbReference type="Proteomes" id="UP000799777"/>
    </source>
</evidence>
<evidence type="ECO:0000256" key="1">
    <source>
        <dbReference type="ARBA" id="ARBA00004141"/>
    </source>
</evidence>
<evidence type="ECO:0000259" key="7">
    <source>
        <dbReference type="Pfam" id="PF20684"/>
    </source>
</evidence>
<comment type="caution">
    <text evidence="8">The sequence shown here is derived from an EMBL/GenBank/DDBJ whole genome shotgun (WGS) entry which is preliminary data.</text>
</comment>
<keyword evidence="3 6" id="KW-1133">Transmembrane helix</keyword>
<evidence type="ECO:0000256" key="4">
    <source>
        <dbReference type="ARBA" id="ARBA00023136"/>
    </source>
</evidence>
<name>A0A9P4HFF7_9PLEO</name>
<feature type="transmembrane region" description="Helical" evidence="6">
    <location>
        <begin position="94"/>
        <end position="116"/>
    </location>
</feature>
<keyword evidence="4 6" id="KW-0472">Membrane</keyword>
<feature type="transmembrane region" description="Helical" evidence="6">
    <location>
        <begin position="128"/>
        <end position="150"/>
    </location>
</feature>
<dbReference type="Proteomes" id="UP000799777">
    <property type="component" value="Unassembled WGS sequence"/>
</dbReference>
<keyword evidence="9" id="KW-1185">Reference proteome</keyword>
<dbReference type="Pfam" id="PF20684">
    <property type="entry name" value="Fung_rhodopsin"/>
    <property type="match status" value="1"/>
</dbReference>